<dbReference type="AlphaFoldDB" id="A0A176VKH6"/>
<evidence type="ECO:0000313" key="1">
    <source>
        <dbReference type="EMBL" id="OAE21468.1"/>
    </source>
</evidence>
<evidence type="ECO:0000313" key="2">
    <source>
        <dbReference type="Proteomes" id="UP000077202"/>
    </source>
</evidence>
<dbReference type="EMBL" id="LVLJ01003426">
    <property type="protein sequence ID" value="OAE21468.1"/>
    <property type="molecule type" value="Genomic_DNA"/>
</dbReference>
<name>A0A176VKH6_MARPO</name>
<protein>
    <submittedName>
        <fullName evidence="1">Uncharacterized protein</fullName>
    </submittedName>
</protein>
<comment type="caution">
    <text evidence="1">The sequence shown here is derived from an EMBL/GenBank/DDBJ whole genome shotgun (WGS) entry which is preliminary data.</text>
</comment>
<organism evidence="1 2">
    <name type="scientific">Marchantia polymorpha subsp. ruderalis</name>
    <dbReference type="NCBI Taxonomy" id="1480154"/>
    <lineage>
        <taxon>Eukaryota</taxon>
        <taxon>Viridiplantae</taxon>
        <taxon>Streptophyta</taxon>
        <taxon>Embryophyta</taxon>
        <taxon>Marchantiophyta</taxon>
        <taxon>Marchantiopsida</taxon>
        <taxon>Marchantiidae</taxon>
        <taxon>Marchantiales</taxon>
        <taxon>Marchantiaceae</taxon>
        <taxon>Marchantia</taxon>
    </lineage>
</organism>
<accession>A0A176VKH6</accession>
<proteinExistence type="predicted"/>
<keyword evidence="2" id="KW-1185">Reference proteome</keyword>
<reference evidence="1" key="1">
    <citation type="submission" date="2016-03" db="EMBL/GenBank/DDBJ databases">
        <title>Mechanisms controlling the formation of the plant cell surface in tip-growing cells are functionally conserved among land plants.</title>
        <authorList>
            <person name="Honkanen S."/>
            <person name="Jones V.A."/>
            <person name="Morieri G."/>
            <person name="Champion C."/>
            <person name="Hetherington A.J."/>
            <person name="Kelly S."/>
            <person name="Saint-Marcoux D."/>
            <person name="Proust H."/>
            <person name="Prescott H."/>
            <person name="Dolan L."/>
        </authorList>
    </citation>
    <scope>NUCLEOTIDE SEQUENCE [LARGE SCALE GENOMIC DNA]</scope>
    <source>
        <tissue evidence="1">Whole gametophyte</tissue>
    </source>
</reference>
<sequence>MKGKQAIGDGKRRIPQPLVLVLRPPSAAVQHQHLPDFKAFPSRLASWRAGGLGVLSVSSLFTDRPGYCDMAPKHLRISSRKETWSLELKFENAAWYGTFCFACPIVCLGEHSPHIKLQPPREKMLWALTSFADIPEDMNGQVLR</sequence>
<dbReference type="Proteomes" id="UP000077202">
    <property type="component" value="Unassembled WGS sequence"/>
</dbReference>
<gene>
    <name evidence="1" type="ORF">AXG93_613s1050</name>
</gene>